<dbReference type="EMBL" id="NMWU01000024">
    <property type="protein sequence ID" value="PLS30772.1"/>
    <property type="molecule type" value="Genomic_DNA"/>
</dbReference>
<feature type="site" description="Transition state stabilizer" evidence="7">
    <location>
        <position position="46"/>
    </location>
</feature>
<feature type="binding site" evidence="7">
    <location>
        <position position="12"/>
    </location>
    <ligand>
        <name>a divalent metal cation</name>
        <dbReference type="ChEBI" id="CHEBI:60240"/>
    </ligand>
</feature>
<dbReference type="OrthoDB" id="9804336at2"/>
<comment type="caution">
    <text evidence="9">The sequence shown here is derived from an EMBL/GenBank/DDBJ whole genome shotgun (WGS) entry which is preliminary data.</text>
</comment>
<dbReference type="InterPro" id="IPR003526">
    <property type="entry name" value="MECDP_synthase"/>
</dbReference>
<comment type="similarity">
    <text evidence="7">Belongs to the IspF family.</text>
</comment>
<dbReference type="AlphaFoldDB" id="A0A2N5J984"/>
<evidence type="ECO:0000256" key="4">
    <source>
        <dbReference type="ARBA" id="ARBA00022723"/>
    </source>
</evidence>
<feature type="binding site" evidence="7">
    <location>
        <begin position="68"/>
        <end position="70"/>
    </location>
    <ligand>
        <name>4-CDP-2-C-methyl-D-erythritol 2-phosphate</name>
        <dbReference type="ChEBI" id="CHEBI:57919"/>
    </ligand>
</feature>
<accession>A0A2N5J984</accession>
<feature type="site" description="Transition state stabilizer" evidence="7">
    <location>
        <position position="143"/>
    </location>
</feature>
<comment type="cofactor">
    <cofactor evidence="7">
        <name>a divalent metal cation</name>
        <dbReference type="ChEBI" id="CHEBI:60240"/>
    </cofactor>
    <text evidence="7">Binds 1 divalent metal cation per subunit.</text>
</comment>
<keyword evidence="10" id="KW-1185">Reference proteome</keyword>
<feature type="binding site" evidence="7">
    <location>
        <begin position="12"/>
        <end position="14"/>
    </location>
    <ligand>
        <name>4-CDP-2-C-methyl-D-erythritol 2-phosphate</name>
        <dbReference type="ChEBI" id="CHEBI:57919"/>
    </ligand>
</feature>
<dbReference type="GO" id="GO:0016114">
    <property type="term" value="P:terpenoid biosynthetic process"/>
    <property type="evidence" value="ECO:0007669"/>
    <property type="project" value="InterPro"/>
</dbReference>
<dbReference type="PANTHER" id="PTHR43181">
    <property type="entry name" value="2-C-METHYL-D-ERYTHRITOL 2,4-CYCLODIPHOSPHATE SYNTHASE, CHLOROPLASTIC"/>
    <property type="match status" value="1"/>
</dbReference>
<dbReference type="InterPro" id="IPR036571">
    <property type="entry name" value="MECDP_synthase_sf"/>
</dbReference>
<proteinExistence type="inferred from homology"/>
<dbReference type="PROSITE" id="PS01350">
    <property type="entry name" value="ISPF"/>
    <property type="match status" value="1"/>
</dbReference>
<name>A0A2N5J984_9BIFI</name>
<dbReference type="EC" id="4.6.1.12" evidence="3 7"/>
<evidence type="ECO:0000313" key="10">
    <source>
        <dbReference type="Proteomes" id="UP000235050"/>
    </source>
</evidence>
<sequence>MASGISVGQGFDAHRFADACSDREFWLACMRWPEDEARGFRGLDGDSDGDVAAHAVIDAVMSACGLGDIGTLFGVGSDSAGAGLHGDEMLRILREYVTARGWSIVSASVAVVGNAPRVSVHRGEASTAMSRALGATVSITATTTDGMGFTGTGEGVAAIASALCMPAAHRV</sequence>
<evidence type="ECO:0000256" key="2">
    <source>
        <dbReference type="ARBA" id="ARBA00004709"/>
    </source>
</evidence>
<keyword evidence="5 7" id="KW-0414">Isoprene biosynthesis</keyword>
<dbReference type="GO" id="GO:0019288">
    <property type="term" value="P:isopentenyl diphosphate biosynthetic process, methylerythritol 4-phosphate pathway"/>
    <property type="evidence" value="ECO:0007669"/>
    <property type="project" value="UniProtKB-UniRule"/>
</dbReference>
<dbReference type="CDD" id="cd00554">
    <property type="entry name" value="MECDP_synthase"/>
    <property type="match status" value="1"/>
</dbReference>
<keyword evidence="6 7" id="KW-0456">Lyase</keyword>
<comment type="function">
    <text evidence="7">Involved in the biosynthesis of isopentenyl diphosphate (IPP) and dimethylallyl diphosphate (DMAPP), two major building blocks of isoprenoid compounds. Catalyzes the conversion of 4-diphosphocytidyl-2-C-methyl-D-erythritol 2-phosphate (CDP-ME2P) to 2-C-methyl-D-erythritol 2,4-cyclodiphosphate (ME-CPP) with a corresponding release of cytidine 5-monophosphate (CMP).</text>
</comment>
<dbReference type="GO" id="GO:0008685">
    <property type="term" value="F:2-C-methyl-D-erythritol 2,4-cyclodiphosphate synthase activity"/>
    <property type="evidence" value="ECO:0007669"/>
    <property type="project" value="UniProtKB-UniRule"/>
</dbReference>
<dbReference type="Gene3D" id="3.30.1330.50">
    <property type="entry name" value="2-C-methyl-D-erythritol 2,4-cyclodiphosphate synthase"/>
    <property type="match status" value="1"/>
</dbReference>
<feature type="binding site" evidence="7">
    <location>
        <position position="14"/>
    </location>
    <ligand>
        <name>a divalent metal cation</name>
        <dbReference type="ChEBI" id="CHEBI:60240"/>
    </ligand>
</feature>
<dbReference type="HAMAP" id="MF_00107">
    <property type="entry name" value="IspF"/>
    <property type="match status" value="1"/>
</dbReference>
<dbReference type="SUPFAM" id="SSF69765">
    <property type="entry name" value="IpsF-like"/>
    <property type="match status" value="1"/>
</dbReference>
<evidence type="ECO:0000256" key="6">
    <source>
        <dbReference type="ARBA" id="ARBA00023239"/>
    </source>
</evidence>
<dbReference type="RefSeq" id="WP_101616952.1">
    <property type="nucleotide sequence ID" value="NZ_NMWU01000024.1"/>
</dbReference>
<evidence type="ECO:0000259" key="8">
    <source>
        <dbReference type="Pfam" id="PF02542"/>
    </source>
</evidence>
<keyword evidence="4 7" id="KW-0479">Metal-binding</keyword>
<comment type="caution">
    <text evidence="7">Lacks conserved residue(s) required for the propagation of feature annotation.</text>
</comment>
<feature type="binding site" evidence="7">
    <location>
        <position position="54"/>
    </location>
    <ligand>
        <name>a divalent metal cation</name>
        <dbReference type="ChEBI" id="CHEBI:60240"/>
    </ligand>
</feature>
<comment type="pathway">
    <text evidence="2 7">Isoprenoid biosynthesis; isopentenyl diphosphate biosynthesis via DXP pathway; isopentenyl diphosphate from 1-deoxy-D-xylulose 5-phosphate: step 4/6.</text>
</comment>
<feature type="binding site" evidence="7">
    <location>
        <position position="149"/>
    </location>
    <ligand>
        <name>4-CDP-2-C-methyl-D-erythritol 2-phosphate</name>
        <dbReference type="ChEBI" id="CHEBI:57919"/>
    </ligand>
</feature>
<dbReference type="PANTHER" id="PTHR43181:SF1">
    <property type="entry name" value="2-C-METHYL-D-ERYTHRITOL 2,4-CYCLODIPHOSPHATE SYNTHASE, CHLOROPLASTIC"/>
    <property type="match status" value="1"/>
</dbReference>
<dbReference type="UniPathway" id="UPA00056">
    <property type="reaction ID" value="UER00095"/>
</dbReference>
<dbReference type="Proteomes" id="UP000235050">
    <property type="component" value="Unassembled WGS sequence"/>
</dbReference>
<comment type="catalytic activity">
    <reaction evidence="1 7">
        <text>4-CDP-2-C-methyl-D-erythritol 2-phosphate = 2-C-methyl-D-erythritol 2,4-cyclic diphosphate + CMP</text>
        <dbReference type="Rhea" id="RHEA:23864"/>
        <dbReference type="ChEBI" id="CHEBI:57919"/>
        <dbReference type="ChEBI" id="CHEBI:58483"/>
        <dbReference type="ChEBI" id="CHEBI:60377"/>
        <dbReference type="EC" id="4.6.1.12"/>
    </reaction>
</comment>
<gene>
    <name evidence="7" type="primary">ispF</name>
    <name evidence="9" type="ORF">Uis1B_1354</name>
</gene>
<feature type="domain" description="2-C-methyl-D-erythritol 2,4-cyclodiphosphate synthase" evidence="8">
    <location>
        <begin position="6"/>
        <end position="164"/>
    </location>
</feature>
<organism evidence="9 10">
    <name type="scientific">Bifidobacterium margollesii</name>
    <dbReference type="NCBI Taxonomy" id="2020964"/>
    <lineage>
        <taxon>Bacteria</taxon>
        <taxon>Bacillati</taxon>
        <taxon>Actinomycetota</taxon>
        <taxon>Actinomycetes</taxon>
        <taxon>Bifidobacteriales</taxon>
        <taxon>Bifidobacteriaceae</taxon>
        <taxon>Bifidobacterium</taxon>
    </lineage>
</organism>
<feature type="binding site" evidence="7">
    <location>
        <begin position="142"/>
        <end position="145"/>
    </location>
    <ligand>
        <name>4-CDP-2-C-methyl-D-erythritol 2-phosphate</name>
        <dbReference type="ChEBI" id="CHEBI:57919"/>
    </ligand>
</feature>
<evidence type="ECO:0000313" key="9">
    <source>
        <dbReference type="EMBL" id="PLS30772.1"/>
    </source>
</evidence>
<dbReference type="GO" id="GO:0046872">
    <property type="term" value="F:metal ion binding"/>
    <property type="evidence" value="ECO:0007669"/>
    <property type="project" value="UniProtKB-KW"/>
</dbReference>
<evidence type="ECO:0000256" key="1">
    <source>
        <dbReference type="ARBA" id="ARBA00000200"/>
    </source>
</evidence>
<comment type="subunit">
    <text evidence="7">Homotrimer.</text>
</comment>
<evidence type="ECO:0000256" key="5">
    <source>
        <dbReference type="ARBA" id="ARBA00023229"/>
    </source>
</evidence>
<protein>
    <recommendedName>
        <fullName evidence="3 7">2-C-methyl-D-erythritol 2,4-cyclodiphosphate synthase</fullName>
        <shortName evidence="7">MECDP-synthase</shortName>
        <shortName evidence="7">MECPP-synthase</shortName>
        <shortName evidence="7">MECPS</shortName>
        <ecNumber evidence="3 7">4.6.1.12</ecNumber>
    </recommendedName>
</protein>
<reference evidence="9 10" key="1">
    <citation type="submission" date="2017-07" db="EMBL/GenBank/DDBJ databases">
        <title>Bifidobacterium novel species.</title>
        <authorList>
            <person name="Lugli G.A."/>
            <person name="Milani C."/>
            <person name="Duranti S."/>
            <person name="Mangifesta M."/>
        </authorList>
    </citation>
    <scope>NUCLEOTIDE SEQUENCE [LARGE SCALE GENOMIC DNA]</scope>
    <source>
        <strain evidence="10">Uis1B</strain>
    </source>
</reference>
<dbReference type="InterPro" id="IPR020555">
    <property type="entry name" value="MECDP_synthase_CS"/>
</dbReference>
<dbReference type="Pfam" id="PF02542">
    <property type="entry name" value="YgbB"/>
    <property type="match status" value="1"/>
</dbReference>
<evidence type="ECO:0000256" key="3">
    <source>
        <dbReference type="ARBA" id="ARBA00012579"/>
    </source>
</evidence>
<evidence type="ECO:0000256" key="7">
    <source>
        <dbReference type="HAMAP-Rule" id="MF_00107"/>
    </source>
</evidence>